<reference evidence="6" key="1">
    <citation type="submission" date="2017-02" db="UniProtKB">
        <authorList>
            <consortium name="WormBaseParasite"/>
        </authorList>
    </citation>
    <scope>IDENTIFICATION</scope>
</reference>
<keyword evidence="3" id="KW-0472">Membrane</keyword>
<feature type="coiled-coil region" evidence="1">
    <location>
        <begin position="203"/>
        <end position="265"/>
    </location>
</feature>
<feature type="signal peptide" evidence="4">
    <location>
        <begin position="1"/>
        <end position="29"/>
    </location>
</feature>
<feature type="region of interest" description="Disordered" evidence="2">
    <location>
        <begin position="126"/>
        <end position="164"/>
    </location>
</feature>
<keyword evidence="3" id="KW-1133">Transmembrane helix</keyword>
<dbReference type="Pfam" id="PF03057">
    <property type="entry name" value="DUF236"/>
    <property type="match status" value="1"/>
</dbReference>
<feature type="region of interest" description="Disordered" evidence="2">
    <location>
        <begin position="354"/>
        <end position="376"/>
    </location>
</feature>
<dbReference type="InterPro" id="IPR004296">
    <property type="entry name" value="DUF236"/>
</dbReference>
<evidence type="ECO:0000256" key="1">
    <source>
        <dbReference type="SAM" id="Coils"/>
    </source>
</evidence>
<keyword evidence="3" id="KW-0812">Transmembrane</keyword>
<keyword evidence="4" id="KW-0732">Signal</keyword>
<evidence type="ECO:0000313" key="5">
    <source>
        <dbReference type="Proteomes" id="UP000036681"/>
    </source>
</evidence>
<evidence type="ECO:0000256" key="3">
    <source>
        <dbReference type="SAM" id="Phobius"/>
    </source>
</evidence>
<dbReference type="Proteomes" id="UP000036681">
    <property type="component" value="Unplaced"/>
</dbReference>
<evidence type="ECO:0000256" key="4">
    <source>
        <dbReference type="SAM" id="SignalP"/>
    </source>
</evidence>
<feature type="transmembrane region" description="Helical" evidence="3">
    <location>
        <begin position="175"/>
        <end position="199"/>
    </location>
</feature>
<evidence type="ECO:0000313" key="6">
    <source>
        <dbReference type="WBParaSite" id="ALUE_0001054301-mRNA-1"/>
    </source>
</evidence>
<protein>
    <submittedName>
        <fullName evidence="6">Secreted protein</fullName>
    </submittedName>
</protein>
<keyword evidence="1" id="KW-0175">Coiled coil</keyword>
<sequence>MVGTHSRSWAHNSTLLALSLALFWNHSRAALHSQHIGSSSRKYSPEENPLAIGIDLKNEEAVSGLQESQLKLRQKKDTANLEGNEKLIIENMKDSAIITTRVKRSYKRLKEIINFKSVERRAREDDENGWKSASARKSKKLEEIDEDESDVQEQVNPSVSESENKNDERFEKFRLMMISSAIIATILAIACLLISIWIVSFERLSINRRLILLNEKVNALEERLGTRQLPEALLIKMCQMVGANYEIIKEERQKAAQDIANDERMLLNESVNAASEAQYDTMHEIKNDVFGNKVDKLTTKEYENTPKKVSNDGESSEKKANNNERFQNKSSNEGYEYYGGEAPPLAIDLKKPLKARSSPNKAAEVRPDPTQDEENAVVKKKTPTFIAVADANELPLKKSDEIGADGNKNFEARAPAIGAMIDVNDRNYATPHGLDNNRIFTTKKDANMEAIKNEGNLDDKINLEIRPPAIAAMADVNDPNYETLHGLDNNKVFAVKNKNE</sequence>
<accession>A0A0M3I283</accession>
<keyword evidence="5" id="KW-1185">Reference proteome</keyword>
<dbReference type="AlphaFoldDB" id="A0A0M3I283"/>
<feature type="compositionally biased region" description="Basic and acidic residues" evidence="2">
    <location>
        <begin position="301"/>
        <end position="322"/>
    </location>
</feature>
<feature type="region of interest" description="Disordered" evidence="2">
    <location>
        <begin position="301"/>
        <end position="339"/>
    </location>
</feature>
<proteinExistence type="predicted"/>
<dbReference type="WBParaSite" id="ALUE_0001054301-mRNA-1">
    <property type="protein sequence ID" value="ALUE_0001054301-mRNA-1"/>
    <property type="gene ID" value="ALUE_0001054301"/>
</dbReference>
<evidence type="ECO:0000256" key="2">
    <source>
        <dbReference type="SAM" id="MobiDB-lite"/>
    </source>
</evidence>
<name>A0A0M3I283_ASCLU</name>
<organism evidence="5 6">
    <name type="scientific">Ascaris lumbricoides</name>
    <name type="common">Giant roundworm</name>
    <dbReference type="NCBI Taxonomy" id="6252"/>
    <lineage>
        <taxon>Eukaryota</taxon>
        <taxon>Metazoa</taxon>
        <taxon>Ecdysozoa</taxon>
        <taxon>Nematoda</taxon>
        <taxon>Chromadorea</taxon>
        <taxon>Rhabditida</taxon>
        <taxon>Spirurina</taxon>
        <taxon>Ascaridomorpha</taxon>
        <taxon>Ascaridoidea</taxon>
        <taxon>Ascarididae</taxon>
        <taxon>Ascaris</taxon>
    </lineage>
</organism>
<feature type="compositionally biased region" description="Polar residues" evidence="2">
    <location>
        <begin position="152"/>
        <end position="161"/>
    </location>
</feature>
<feature type="chain" id="PRO_5005656558" evidence="4">
    <location>
        <begin position="30"/>
        <end position="500"/>
    </location>
</feature>
<feature type="compositionally biased region" description="Polar residues" evidence="2">
    <location>
        <begin position="323"/>
        <end position="333"/>
    </location>
</feature>